<comment type="subcellular location">
    <subcellularLocation>
        <location evidence="1">Cell envelope</location>
    </subcellularLocation>
</comment>
<keyword evidence="2" id="KW-0201">Cytochrome c-type biogenesis</keyword>
<gene>
    <name evidence="6" type="ORF">SAMN06265348_102403</name>
</gene>
<dbReference type="GO" id="GO:0016491">
    <property type="term" value="F:oxidoreductase activity"/>
    <property type="evidence" value="ECO:0007669"/>
    <property type="project" value="InterPro"/>
</dbReference>
<dbReference type="GO" id="GO:0017004">
    <property type="term" value="P:cytochrome complex assembly"/>
    <property type="evidence" value="ECO:0007669"/>
    <property type="project" value="UniProtKB-KW"/>
</dbReference>
<dbReference type="Pfam" id="PF14289">
    <property type="entry name" value="DUF4369"/>
    <property type="match status" value="1"/>
</dbReference>
<name>A0A521BM17_9SPHI</name>
<evidence type="ECO:0000256" key="3">
    <source>
        <dbReference type="ARBA" id="ARBA00023157"/>
    </source>
</evidence>
<reference evidence="6 7" key="1">
    <citation type="submission" date="2017-05" db="EMBL/GenBank/DDBJ databases">
        <authorList>
            <person name="Varghese N."/>
            <person name="Submissions S."/>
        </authorList>
    </citation>
    <scope>NUCLEOTIDE SEQUENCE [LARGE SCALE GENOMIC DNA]</scope>
    <source>
        <strain evidence="6 7">DSM 19036</strain>
    </source>
</reference>
<dbReference type="InterPro" id="IPR013766">
    <property type="entry name" value="Thioredoxin_domain"/>
</dbReference>
<keyword evidence="7" id="KW-1185">Reference proteome</keyword>
<dbReference type="GO" id="GO:0016209">
    <property type="term" value="F:antioxidant activity"/>
    <property type="evidence" value="ECO:0007669"/>
    <property type="project" value="InterPro"/>
</dbReference>
<protein>
    <submittedName>
        <fullName evidence="6">Peroxiredoxin</fullName>
    </submittedName>
</protein>
<dbReference type="PROSITE" id="PS51352">
    <property type="entry name" value="THIOREDOXIN_2"/>
    <property type="match status" value="1"/>
</dbReference>
<dbReference type="Pfam" id="PF00578">
    <property type="entry name" value="AhpC-TSA"/>
    <property type="match status" value="1"/>
</dbReference>
<evidence type="ECO:0000256" key="1">
    <source>
        <dbReference type="ARBA" id="ARBA00004196"/>
    </source>
</evidence>
<evidence type="ECO:0000256" key="4">
    <source>
        <dbReference type="ARBA" id="ARBA00023284"/>
    </source>
</evidence>
<dbReference type="PANTHER" id="PTHR42852:SF6">
    <property type="entry name" value="THIOL:DISULFIDE INTERCHANGE PROTEIN DSBE"/>
    <property type="match status" value="1"/>
</dbReference>
<dbReference type="Proteomes" id="UP000320300">
    <property type="component" value="Unassembled WGS sequence"/>
</dbReference>
<accession>A0A521BM17</accession>
<organism evidence="6 7">
    <name type="scientific">Pedobacter westerhofensis</name>
    <dbReference type="NCBI Taxonomy" id="425512"/>
    <lineage>
        <taxon>Bacteria</taxon>
        <taxon>Pseudomonadati</taxon>
        <taxon>Bacteroidota</taxon>
        <taxon>Sphingobacteriia</taxon>
        <taxon>Sphingobacteriales</taxon>
        <taxon>Sphingobacteriaceae</taxon>
        <taxon>Pedobacter</taxon>
    </lineage>
</organism>
<dbReference type="EMBL" id="FXTN01000002">
    <property type="protein sequence ID" value="SMO48156.1"/>
    <property type="molecule type" value="Genomic_DNA"/>
</dbReference>
<dbReference type="PANTHER" id="PTHR42852">
    <property type="entry name" value="THIOL:DISULFIDE INTERCHANGE PROTEIN DSBE"/>
    <property type="match status" value="1"/>
</dbReference>
<dbReference type="InterPro" id="IPR000866">
    <property type="entry name" value="AhpC/TSA"/>
</dbReference>
<dbReference type="InterPro" id="IPR050553">
    <property type="entry name" value="Thioredoxin_ResA/DsbE_sf"/>
</dbReference>
<sequence>MIASNMSSSMKKIFFFLALCIAFVACKDKSKFEIGGKFQNAQPKSKVYLYSIVKNNETAIDSTVLSDKGEFKFTGNAPEVDFFKVKIDNSEYVLIAKNGDVIKLEADLSSPTLDYKLSGADEADKLEELNKNRNQYVAKLTALETQFQENVVKNPESRQAIIAQMSPELIKVKQEMVDYILKFAMDNTTSLASFYAINSLSPSDYEQELLAYADKIKSNFNKNEAVTDFLVRMAKLRSVQVGQPAPDFNMPTIDGKTIKLSSLKGKYVMLDFWASWCQPCRQENPNVVKAYHKYKNRNFTIVGISLDKDAAAWKQAVAQDGLTWTHGSELNDFESATVRAYQVDQIPASFILDPEGKIIAKNLHGEELDSFLNKTLR</sequence>
<keyword evidence="4" id="KW-0676">Redox-active center</keyword>
<evidence type="ECO:0000259" key="5">
    <source>
        <dbReference type="PROSITE" id="PS51352"/>
    </source>
</evidence>
<proteinExistence type="predicted"/>
<evidence type="ECO:0000313" key="7">
    <source>
        <dbReference type="Proteomes" id="UP000320300"/>
    </source>
</evidence>
<dbReference type="GO" id="GO:0030313">
    <property type="term" value="C:cell envelope"/>
    <property type="evidence" value="ECO:0007669"/>
    <property type="project" value="UniProtKB-SubCell"/>
</dbReference>
<keyword evidence="3" id="KW-1015">Disulfide bond</keyword>
<evidence type="ECO:0000313" key="6">
    <source>
        <dbReference type="EMBL" id="SMO48156.1"/>
    </source>
</evidence>
<dbReference type="InterPro" id="IPR025380">
    <property type="entry name" value="DUF4369"/>
</dbReference>
<evidence type="ECO:0000256" key="2">
    <source>
        <dbReference type="ARBA" id="ARBA00022748"/>
    </source>
</evidence>
<dbReference type="CDD" id="cd02966">
    <property type="entry name" value="TlpA_like_family"/>
    <property type="match status" value="1"/>
</dbReference>
<dbReference type="InterPro" id="IPR036249">
    <property type="entry name" value="Thioredoxin-like_sf"/>
</dbReference>
<feature type="domain" description="Thioredoxin" evidence="5">
    <location>
        <begin position="239"/>
        <end position="377"/>
    </location>
</feature>
<dbReference type="SUPFAM" id="SSF52833">
    <property type="entry name" value="Thioredoxin-like"/>
    <property type="match status" value="1"/>
</dbReference>
<dbReference type="AlphaFoldDB" id="A0A521BM17"/>
<dbReference type="Gene3D" id="3.40.30.10">
    <property type="entry name" value="Glutaredoxin"/>
    <property type="match status" value="1"/>
</dbReference>